<protein>
    <submittedName>
        <fullName evidence="1">Uncharacterized protein</fullName>
    </submittedName>
</protein>
<proteinExistence type="predicted"/>
<dbReference type="EMBL" id="CAADRP010001604">
    <property type="protein sequence ID" value="VFU44566.1"/>
    <property type="molecule type" value="Genomic_DNA"/>
</dbReference>
<gene>
    <name evidence="1" type="ORF">SVIM_LOCUS274501</name>
</gene>
<accession>A0A6N2LTX0</accession>
<evidence type="ECO:0000313" key="1">
    <source>
        <dbReference type="EMBL" id="VFU44566.1"/>
    </source>
</evidence>
<organism evidence="1">
    <name type="scientific">Salix viminalis</name>
    <name type="common">Common osier</name>
    <name type="synonym">Basket willow</name>
    <dbReference type="NCBI Taxonomy" id="40686"/>
    <lineage>
        <taxon>Eukaryota</taxon>
        <taxon>Viridiplantae</taxon>
        <taxon>Streptophyta</taxon>
        <taxon>Embryophyta</taxon>
        <taxon>Tracheophyta</taxon>
        <taxon>Spermatophyta</taxon>
        <taxon>Magnoliopsida</taxon>
        <taxon>eudicotyledons</taxon>
        <taxon>Gunneridae</taxon>
        <taxon>Pentapetalae</taxon>
        <taxon>rosids</taxon>
        <taxon>fabids</taxon>
        <taxon>Malpighiales</taxon>
        <taxon>Salicaceae</taxon>
        <taxon>Saliceae</taxon>
        <taxon>Salix</taxon>
    </lineage>
</organism>
<name>A0A6N2LTX0_SALVM</name>
<dbReference type="AlphaFoldDB" id="A0A6N2LTX0"/>
<reference evidence="1" key="1">
    <citation type="submission" date="2019-03" db="EMBL/GenBank/DDBJ databases">
        <authorList>
            <person name="Mank J."/>
            <person name="Almeida P."/>
        </authorList>
    </citation>
    <scope>NUCLEOTIDE SEQUENCE</scope>
    <source>
        <strain evidence="1">78183</strain>
    </source>
</reference>
<sequence length="101" mass="11281">MGKNVSNAKTFLEKRFEGQISGENIETGKLVKLCVIYPLCFLNCWVLTPAEIDDYLAEGIDIVFFGSSGVLPCIDTNRDTCVTFQVCIAVMWRCYKASLQS</sequence>